<dbReference type="Proteomes" id="UP000078046">
    <property type="component" value="Unassembled WGS sequence"/>
</dbReference>
<dbReference type="EMBL" id="LWCA01000631">
    <property type="protein sequence ID" value="OAF67562.1"/>
    <property type="molecule type" value="Genomic_DNA"/>
</dbReference>
<evidence type="ECO:0000313" key="2">
    <source>
        <dbReference type="Proteomes" id="UP000078046"/>
    </source>
</evidence>
<proteinExistence type="predicted"/>
<organism evidence="1 2">
    <name type="scientific">Intoshia linei</name>
    <dbReference type="NCBI Taxonomy" id="1819745"/>
    <lineage>
        <taxon>Eukaryota</taxon>
        <taxon>Metazoa</taxon>
        <taxon>Spiralia</taxon>
        <taxon>Lophotrochozoa</taxon>
        <taxon>Mesozoa</taxon>
        <taxon>Orthonectida</taxon>
        <taxon>Rhopaluridae</taxon>
        <taxon>Intoshia</taxon>
    </lineage>
</organism>
<sequence length="47" mass="5543">MVSKSSLKLEKTVDEVLKLIISSHDMEKEFIEYSRKEADEIMLKKKD</sequence>
<dbReference type="AlphaFoldDB" id="A0A177B1E5"/>
<protein>
    <submittedName>
        <fullName evidence="1">Uncharacterized protein</fullName>
    </submittedName>
</protein>
<gene>
    <name evidence="1" type="ORF">A3Q56_04659</name>
</gene>
<accession>A0A177B1E5</accession>
<keyword evidence="2" id="KW-1185">Reference proteome</keyword>
<comment type="caution">
    <text evidence="1">The sequence shown here is derived from an EMBL/GenBank/DDBJ whole genome shotgun (WGS) entry which is preliminary data.</text>
</comment>
<reference evidence="1 2" key="1">
    <citation type="submission" date="2016-04" db="EMBL/GenBank/DDBJ databases">
        <title>The genome of Intoshia linei affirms orthonectids as highly simplified spiralians.</title>
        <authorList>
            <person name="Mikhailov K.V."/>
            <person name="Slusarev G.S."/>
            <person name="Nikitin M.A."/>
            <person name="Logacheva M.D."/>
            <person name="Penin A."/>
            <person name="Aleoshin V."/>
            <person name="Panchin Y.V."/>
        </authorList>
    </citation>
    <scope>NUCLEOTIDE SEQUENCE [LARGE SCALE GENOMIC DNA]</scope>
    <source>
        <strain evidence="1">Intl2013</strain>
        <tissue evidence="1">Whole animal</tissue>
    </source>
</reference>
<evidence type="ECO:0000313" key="1">
    <source>
        <dbReference type="EMBL" id="OAF67562.1"/>
    </source>
</evidence>
<name>A0A177B1E5_9BILA</name>